<dbReference type="GO" id="GO:0003677">
    <property type="term" value="F:DNA binding"/>
    <property type="evidence" value="ECO:0007669"/>
    <property type="project" value="InterPro"/>
</dbReference>
<gene>
    <name evidence="4" type="ORF">S06H3_66268</name>
</gene>
<feature type="non-terminal residue" evidence="4">
    <location>
        <position position="66"/>
    </location>
</feature>
<dbReference type="EMBL" id="BARV01045060">
    <property type="protein sequence ID" value="GAI65592.1"/>
    <property type="molecule type" value="Genomic_DNA"/>
</dbReference>
<dbReference type="InterPro" id="IPR002941">
    <property type="entry name" value="DNA_methylase_N4/N6"/>
</dbReference>
<keyword evidence="2" id="KW-0808">Transferase</keyword>
<dbReference type="GO" id="GO:0008170">
    <property type="term" value="F:N-methyltransferase activity"/>
    <property type="evidence" value="ECO:0007669"/>
    <property type="project" value="InterPro"/>
</dbReference>
<evidence type="ECO:0000256" key="2">
    <source>
        <dbReference type="ARBA" id="ARBA00022679"/>
    </source>
</evidence>
<dbReference type="AlphaFoldDB" id="X1QAV1"/>
<proteinExistence type="predicted"/>
<dbReference type="GO" id="GO:0032259">
    <property type="term" value="P:methylation"/>
    <property type="evidence" value="ECO:0007669"/>
    <property type="project" value="UniProtKB-KW"/>
</dbReference>
<name>X1QAV1_9ZZZZ</name>
<dbReference type="SUPFAM" id="SSF53335">
    <property type="entry name" value="S-adenosyl-L-methionine-dependent methyltransferases"/>
    <property type="match status" value="1"/>
</dbReference>
<feature type="non-terminal residue" evidence="4">
    <location>
        <position position="1"/>
    </location>
</feature>
<keyword evidence="1" id="KW-0489">Methyltransferase</keyword>
<evidence type="ECO:0000259" key="3">
    <source>
        <dbReference type="Pfam" id="PF01555"/>
    </source>
</evidence>
<reference evidence="4" key="1">
    <citation type="journal article" date="2014" name="Front. Microbiol.">
        <title>High frequency of phylogenetically diverse reductive dehalogenase-homologous genes in deep subseafloor sedimentary metagenomes.</title>
        <authorList>
            <person name="Kawai M."/>
            <person name="Futagami T."/>
            <person name="Toyoda A."/>
            <person name="Takaki Y."/>
            <person name="Nishi S."/>
            <person name="Hori S."/>
            <person name="Arai W."/>
            <person name="Tsubouchi T."/>
            <person name="Morono Y."/>
            <person name="Uchiyama I."/>
            <person name="Ito T."/>
            <person name="Fujiyama A."/>
            <person name="Inagaki F."/>
            <person name="Takami H."/>
        </authorList>
    </citation>
    <scope>NUCLEOTIDE SEQUENCE</scope>
    <source>
        <strain evidence="4">Expedition CK06-06</strain>
    </source>
</reference>
<evidence type="ECO:0000313" key="4">
    <source>
        <dbReference type="EMBL" id="GAI65592.1"/>
    </source>
</evidence>
<dbReference type="Gene3D" id="3.40.50.150">
    <property type="entry name" value="Vaccinia Virus protein VP39"/>
    <property type="match status" value="1"/>
</dbReference>
<dbReference type="InterPro" id="IPR029063">
    <property type="entry name" value="SAM-dependent_MTases_sf"/>
</dbReference>
<dbReference type="Pfam" id="PF01555">
    <property type="entry name" value="N6_N4_Mtase"/>
    <property type="match status" value="1"/>
</dbReference>
<evidence type="ECO:0000256" key="1">
    <source>
        <dbReference type="ARBA" id="ARBA00022603"/>
    </source>
</evidence>
<protein>
    <recommendedName>
        <fullName evidence="3">DNA methylase N-4/N-6 domain-containing protein</fullName>
    </recommendedName>
</protein>
<sequence length="66" mass="7359">KFIPLVPKWAILKYTKPKDFVLDPFAGSGTTIVEAVLLQRNALGVEFDKLSQLLCKTKPANLSTRQ</sequence>
<feature type="domain" description="DNA methylase N-4/N-6" evidence="3">
    <location>
        <begin position="9"/>
        <end position="49"/>
    </location>
</feature>
<organism evidence="4">
    <name type="scientific">marine sediment metagenome</name>
    <dbReference type="NCBI Taxonomy" id="412755"/>
    <lineage>
        <taxon>unclassified sequences</taxon>
        <taxon>metagenomes</taxon>
        <taxon>ecological metagenomes</taxon>
    </lineage>
</organism>
<accession>X1QAV1</accession>
<comment type="caution">
    <text evidence="4">The sequence shown here is derived from an EMBL/GenBank/DDBJ whole genome shotgun (WGS) entry which is preliminary data.</text>
</comment>